<accession>A0ABY6A8B4</accession>
<evidence type="ECO:0000313" key="2">
    <source>
        <dbReference type="Proteomes" id="UP001065322"/>
    </source>
</evidence>
<dbReference type="Proteomes" id="UP001065322">
    <property type="component" value="Chromosome"/>
</dbReference>
<dbReference type="RefSeq" id="WP_260999135.1">
    <property type="nucleotide sequence ID" value="NZ_CP054475.1"/>
</dbReference>
<proteinExistence type="predicted"/>
<organism evidence="1 2">
    <name type="scientific">Thalassolituus hydrocarboniclasticus</name>
    <dbReference type="NCBI Taxonomy" id="2742796"/>
    <lineage>
        <taxon>Bacteria</taxon>
        <taxon>Pseudomonadati</taxon>
        <taxon>Pseudomonadota</taxon>
        <taxon>Gammaproteobacteria</taxon>
        <taxon>Oceanospirillales</taxon>
        <taxon>Oceanospirillaceae</taxon>
        <taxon>Thalassolituus</taxon>
    </lineage>
</organism>
<evidence type="ECO:0000313" key="1">
    <source>
        <dbReference type="EMBL" id="UXD87212.1"/>
    </source>
</evidence>
<dbReference type="EMBL" id="CP054475">
    <property type="protein sequence ID" value="UXD87212.1"/>
    <property type="molecule type" value="Genomic_DNA"/>
</dbReference>
<protein>
    <submittedName>
        <fullName evidence="1">Uncharacterized protein</fullName>
    </submittedName>
</protein>
<sequence length="75" mass="8475">MDKSYSIEVKCLFCDATLKTGEGLEHQSGDMIKCSECGELNDYDSVLEVAKEQGIELIKNELEKDLKSKLKNLFK</sequence>
<reference evidence="2" key="1">
    <citation type="submission" date="2020-06" db="EMBL/GenBank/DDBJ databases">
        <title>Thalassolituus marinus alknpb1M-1, a hydrocarbon-degrading bacterium isolated from the deep-sea overlying water using an in-situ strategy from the South China Sea basin.</title>
        <authorList>
            <person name="Dong C."/>
            <person name="Chen Y."/>
            <person name="Shao Z."/>
        </authorList>
    </citation>
    <scope>NUCLEOTIDE SEQUENCE [LARGE SCALE GENOMIC DNA]</scope>
    <source>
        <strain evidence="2">alknpb1M-1</strain>
    </source>
</reference>
<name>A0ABY6A8B4_9GAMM</name>
<keyword evidence="2" id="KW-1185">Reference proteome</keyword>
<gene>
    <name evidence="1" type="ORF">HUF19_07120</name>
</gene>